<keyword evidence="3" id="KW-0802">TPR repeat</keyword>
<dbReference type="SMART" id="SM00862">
    <property type="entry name" value="Trans_reg_C"/>
    <property type="match status" value="1"/>
</dbReference>
<feature type="domain" description="OmpR/PhoB-type" evidence="5">
    <location>
        <begin position="4"/>
        <end position="107"/>
    </location>
</feature>
<dbReference type="SUPFAM" id="SSF46894">
    <property type="entry name" value="C-terminal effector domain of the bipartite response regulators"/>
    <property type="match status" value="1"/>
</dbReference>
<feature type="repeat" description="TPR" evidence="3">
    <location>
        <begin position="873"/>
        <end position="906"/>
    </location>
</feature>
<dbReference type="InterPro" id="IPR019734">
    <property type="entry name" value="TPR_rpt"/>
</dbReference>
<dbReference type="EMBL" id="BAAATD010000008">
    <property type="protein sequence ID" value="GAA2616430.1"/>
    <property type="molecule type" value="Genomic_DNA"/>
</dbReference>
<name>A0ABN3Q504_9ACTN</name>
<evidence type="ECO:0000256" key="3">
    <source>
        <dbReference type="PROSITE-ProRule" id="PRU00339"/>
    </source>
</evidence>
<dbReference type="SMART" id="SM00028">
    <property type="entry name" value="TPR"/>
    <property type="match status" value="3"/>
</dbReference>
<dbReference type="InterPro" id="IPR005158">
    <property type="entry name" value="BTAD"/>
</dbReference>
<dbReference type="PROSITE" id="PS51755">
    <property type="entry name" value="OMPR_PHOB"/>
    <property type="match status" value="1"/>
</dbReference>
<dbReference type="Pfam" id="PF25872">
    <property type="entry name" value="HTH_77"/>
    <property type="match status" value="1"/>
</dbReference>
<evidence type="ECO:0000313" key="7">
    <source>
        <dbReference type="Proteomes" id="UP001501509"/>
    </source>
</evidence>
<evidence type="ECO:0000256" key="2">
    <source>
        <dbReference type="ARBA" id="ARBA00023125"/>
    </source>
</evidence>
<comment type="similarity">
    <text evidence="1">Belongs to the AfsR/DnrI/RedD regulatory family.</text>
</comment>
<dbReference type="Pfam" id="PF00486">
    <property type="entry name" value="Trans_reg_C"/>
    <property type="match status" value="1"/>
</dbReference>
<evidence type="ECO:0000256" key="4">
    <source>
        <dbReference type="PROSITE-ProRule" id="PRU01091"/>
    </source>
</evidence>
<feature type="DNA-binding region" description="OmpR/PhoB-type" evidence="4">
    <location>
        <begin position="4"/>
        <end position="107"/>
    </location>
</feature>
<dbReference type="Gene3D" id="1.10.10.10">
    <property type="entry name" value="Winged helix-like DNA-binding domain superfamily/Winged helix DNA-binding domain"/>
    <property type="match status" value="1"/>
</dbReference>
<dbReference type="Pfam" id="PF13401">
    <property type="entry name" value="AAA_22"/>
    <property type="match status" value="1"/>
</dbReference>
<dbReference type="SUPFAM" id="SSF48452">
    <property type="entry name" value="TPR-like"/>
    <property type="match status" value="3"/>
</dbReference>
<dbReference type="Proteomes" id="UP001501509">
    <property type="component" value="Unassembled WGS sequence"/>
</dbReference>
<keyword evidence="7" id="KW-1185">Reference proteome</keyword>
<gene>
    <name evidence="6" type="ORF">GCM10010411_59420</name>
</gene>
<dbReference type="Gene3D" id="3.40.50.300">
    <property type="entry name" value="P-loop containing nucleotide triphosphate hydrolases"/>
    <property type="match status" value="1"/>
</dbReference>
<dbReference type="InterPro" id="IPR001867">
    <property type="entry name" value="OmpR/PhoB-type_DNA-bd"/>
</dbReference>
<dbReference type="PRINTS" id="PR00364">
    <property type="entry name" value="DISEASERSIST"/>
</dbReference>
<dbReference type="InterPro" id="IPR011990">
    <property type="entry name" value="TPR-like_helical_dom_sf"/>
</dbReference>
<dbReference type="PANTHER" id="PTHR47691:SF3">
    <property type="entry name" value="HTH-TYPE TRANSCRIPTIONAL REGULATOR RV0890C-RELATED"/>
    <property type="match status" value="1"/>
</dbReference>
<dbReference type="SUPFAM" id="SSF52540">
    <property type="entry name" value="P-loop containing nucleoside triphosphate hydrolases"/>
    <property type="match status" value="1"/>
</dbReference>
<dbReference type="InterPro" id="IPR049945">
    <property type="entry name" value="AAA_22"/>
</dbReference>
<dbReference type="PROSITE" id="PS50005">
    <property type="entry name" value="TPR"/>
    <property type="match status" value="1"/>
</dbReference>
<sequence length="1056" mass="114411">MVRRRSVTVIGMRFGVLGPLAVWTADGDPVQVPEAKVRALLADLLVDPGRPVPVDRLAHDLWGDDLPANPANSLQNKVSQLRRALEKAEAGARSLVAFSPAGYRLRIEPGDVDSGRFAALLDEARRTDDLRARAGLFAAALELWRGPAFADFTDAPFATAAITRLDEQRLTALEERAEARLGLGEHGSLADELGDLVARHPFRERLRAVQLRALYRAGRQGEALDGYADLRRRLADELGLDPGPELAALHQAILEQAPVLDAPPVRVPAPTSLPESRLPVPATGLVGREDEVAGTCEALGTARLVTLTGPGGVGKTRVALEVARRLADAGGFPDGVWFVELAGRRLPDEVAEAVGRALGIRDDASAGPADRLVGALRDRRLLLVLDNCEHLVEPVAKLVETLLRDGSGLRVLTTSQEPLAIAGEVVRAVPPLPEPSAARLFVERASAAAPGADLDGSGAAEVIATICRRLDGIPLALELAATRVRTLGVRGLADRLDDRFRLLAAGRRDAPARQRTLRAMIDWSWELLPEPARIVLRRLAVQVDGCTLEAVETVCSGAGIDAADVLDVLARLVDRSLVVAVDGPGGPRYRLLESVAAYSLEQLDAAGETERVRRRHLAYYLALARQAEPRLYGSDQRTWLDRLDAETGNLRAALESAAEYGAAEDALLLANALTWYWFLRGRYREAHRSLTVVLAAHRGRDHPGVRRAAAWRAGLAMMIVDGHADRIRTGRALAALGLEEGGTSGTWPEGDRARAVWFLGLAHLNYGDVATSERLVASALADFRAAGDRWGLAAALGVKAGHATFQGDLETLHRAGTESAEIFAELGDHWGRLLAIENLGAYAEIVGDYERAVRLNEEGVRLAEELRLWPEVSYRLAGLGRIVMLQGDFERARELHERALRLAEEQSHTYGRLYADVGLALVARRSGRLDEAEGHLLPWLDWSRRLGKHSGLVLILAELGFVAEMRGDAERALKWQREAAETARHAGDPRATALALEGMAGALSLAGEHERAASSLAEAARLRESVGVPLPRAERGDVDRIESRLRRGLDETRRFV</sequence>
<dbReference type="CDD" id="cd15831">
    <property type="entry name" value="BTAD"/>
    <property type="match status" value="1"/>
</dbReference>
<evidence type="ECO:0000259" key="5">
    <source>
        <dbReference type="PROSITE" id="PS51755"/>
    </source>
</evidence>
<dbReference type="PANTHER" id="PTHR47691">
    <property type="entry name" value="REGULATOR-RELATED"/>
    <property type="match status" value="1"/>
</dbReference>
<comment type="caution">
    <text evidence="6">The sequence shown here is derived from an EMBL/GenBank/DDBJ whole genome shotgun (WGS) entry which is preliminary data.</text>
</comment>
<reference evidence="6 7" key="1">
    <citation type="journal article" date="2019" name="Int. J. Syst. Evol. Microbiol.">
        <title>The Global Catalogue of Microorganisms (GCM) 10K type strain sequencing project: providing services to taxonomists for standard genome sequencing and annotation.</title>
        <authorList>
            <consortium name="The Broad Institute Genomics Platform"/>
            <consortium name="The Broad Institute Genome Sequencing Center for Infectious Disease"/>
            <person name="Wu L."/>
            <person name="Ma J."/>
        </authorList>
    </citation>
    <scope>NUCLEOTIDE SEQUENCE [LARGE SCALE GENOMIC DNA]</scope>
    <source>
        <strain evidence="6 7">JCM 6833</strain>
    </source>
</reference>
<dbReference type="InterPro" id="IPR058852">
    <property type="entry name" value="HTH_77"/>
</dbReference>
<organism evidence="6 7">
    <name type="scientific">Actinomadura fulvescens</name>
    <dbReference type="NCBI Taxonomy" id="46160"/>
    <lineage>
        <taxon>Bacteria</taxon>
        <taxon>Bacillati</taxon>
        <taxon>Actinomycetota</taxon>
        <taxon>Actinomycetes</taxon>
        <taxon>Streptosporangiales</taxon>
        <taxon>Thermomonosporaceae</taxon>
        <taxon>Actinomadura</taxon>
    </lineage>
</organism>
<dbReference type="InterPro" id="IPR036388">
    <property type="entry name" value="WH-like_DNA-bd_sf"/>
</dbReference>
<dbReference type="Pfam" id="PF03704">
    <property type="entry name" value="BTAD"/>
    <property type="match status" value="1"/>
</dbReference>
<accession>A0ABN3Q504</accession>
<keyword evidence="2 4" id="KW-0238">DNA-binding</keyword>
<protein>
    <submittedName>
        <fullName evidence="6">BTAD domain-containing putative transcriptional regulator</fullName>
    </submittedName>
</protein>
<proteinExistence type="inferred from homology"/>
<evidence type="ECO:0000313" key="6">
    <source>
        <dbReference type="EMBL" id="GAA2616430.1"/>
    </source>
</evidence>
<dbReference type="Gene3D" id="1.25.40.10">
    <property type="entry name" value="Tetratricopeptide repeat domain"/>
    <property type="match status" value="2"/>
</dbReference>
<dbReference type="InterPro" id="IPR016032">
    <property type="entry name" value="Sig_transdc_resp-reg_C-effctor"/>
</dbReference>
<dbReference type="SMART" id="SM01043">
    <property type="entry name" value="BTAD"/>
    <property type="match status" value="1"/>
</dbReference>
<evidence type="ECO:0000256" key="1">
    <source>
        <dbReference type="ARBA" id="ARBA00005820"/>
    </source>
</evidence>
<dbReference type="InterPro" id="IPR027417">
    <property type="entry name" value="P-loop_NTPase"/>
</dbReference>